<keyword evidence="2 9" id="KW-0813">Transport</keyword>
<dbReference type="GO" id="GO:0005886">
    <property type="term" value="C:plasma membrane"/>
    <property type="evidence" value="ECO:0007669"/>
    <property type="project" value="UniProtKB-SubCell"/>
</dbReference>
<keyword evidence="4 9" id="KW-0997">Cell inner membrane</keyword>
<dbReference type="Pfam" id="PF04290">
    <property type="entry name" value="DctQ"/>
    <property type="match status" value="1"/>
</dbReference>
<keyword evidence="12" id="KW-1185">Reference proteome</keyword>
<evidence type="ECO:0000313" key="11">
    <source>
        <dbReference type="EMBL" id="WDI30691.1"/>
    </source>
</evidence>
<reference evidence="11" key="1">
    <citation type="submission" date="2023-02" db="EMBL/GenBank/DDBJ databases">
        <title>Genome sequence of Hyphococcus flavus.</title>
        <authorList>
            <person name="Rong J.-C."/>
            <person name="Zhao Q."/>
            <person name="Yi M."/>
            <person name="Wu J.-Y."/>
        </authorList>
    </citation>
    <scope>NUCLEOTIDE SEQUENCE</scope>
    <source>
        <strain evidence="11">MCCC 1K03223</strain>
    </source>
</reference>
<evidence type="ECO:0000256" key="9">
    <source>
        <dbReference type="RuleBase" id="RU369079"/>
    </source>
</evidence>
<comment type="subunit">
    <text evidence="9">The complex comprises the extracytoplasmic solute receptor protein and the two transmembrane proteins.</text>
</comment>
<feature type="domain" description="Tripartite ATP-independent periplasmic transporters DctQ component" evidence="10">
    <location>
        <begin position="118"/>
        <end position="244"/>
    </location>
</feature>
<dbReference type="RefSeq" id="WP_274492504.1">
    <property type="nucleotide sequence ID" value="NZ_CP118166.1"/>
</dbReference>
<comment type="subcellular location">
    <subcellularLocation>
        <location evidence="1 9">Cell inner membrane</location>
        <topology evidence="1 9">Multi-pass membrane protein</topology>
    </subcellularLocation>
</comment>
<dbReference type="Proteomes" id="UP001214043">
    <property type="component" value="Chromosome"/>
</dbReference>
<organism evidence="11 12">
    <name type="scientific">Hyphococcus flavus</name>
    <dbReference type="NCBI Taxonomy" id="1866326"/>
    <lineage>
        <taxon>Bacteria</taxon>
        <taxon>Pseudomonadati</taxon>
        <taxon>Pseudomonadota</taxon>
        <taxon>Alphaproteobacteria</taxon>
        <taxon>Parvularculales</taxon>
        <taxon>Parvularculaceae</taxon>
        <taxon>Hyphococcus</taxon>
    </lineage>
</organism>
<proteinExistence type="inferred from homology"/>
<dbReference type="PANTHER" id="PTHR35011:SF4">
    <property type="entry name" value="SLL1102 PROTEIN"/>
    <property type="match status" value="1"/>
</dbReference>
<accession>A0AAE9ZB27</accession>
<evidence type="ECO:0000256" key="8">
    <source>
        <dbReference type="ARBA" id="ARBA00038436"/>
    </source>
</evidence>
<dbReference type="KEGG" id="hfl:PUV54_12070"/>
<gene>
    <name evidence="11" type="ORF">PUV54_12070</name>
</gene>
<name>A0AAE9ZB27_9PROT</name>
<feature type="transmembrane region" description="Helical" evidence="9">
    <location>
        <begin position="143"/>
        <end position="160"/>
    </location>
</feature>
<dbReference type="InterPro" id="IPR007387">
    <property type="entry name" value="TRAP_DctQ"/>
</dbReference>
<sequence>MLELTGDILNWLAAGVVFPLMLLPLALALKPERNTTVTWLALIAAAATTGVLFAWLVPVISVTPQPLLLLKFAGMSLLSVAIAILCGGAARFATLCASVFSFVTRRTSLVVMWFLLLMALVQFAVVVLRYVFGINYIFMQESITYMHGGVFLLAAGYALLTNDHVRVDIFYRGASEKRRALIDFLGSYFLLFPVCLLLLWTASPYVANSWAVGEGSNESSGIQAVFIMKSFIPAFAVLLAMAGFNIAARAGSVLKGRG</sequence>
<dbReference type="InterPro" id="IPR055348">
    <property type="entry name" value="DctQ"/>
</dbReference>
<dbReference type="PANTHER" id="PTHR35011">
    <property type="entry name" value="2,3-DIKETO-L-GULONATE TRAP TRANSPORTER SMALL PERMEASE PROTEIN YIAM"/>
    <property type="match status" value="1"/>
</dbReference>
<comment type="function">
    <text evidence="9">Part of the tripartite ATP-independent periplasmic (TRAP) transport system.</text>
</comment>
<keyword evidence="5 9" id="KW-0812">Transmembrane</keyword>
<dbReference type="GO" id="GO:0022857">
    <property type="term" value="F:transmembrane transporter activity"/>
    <property type="evidence" value="ECO:0007669"/>
    <property type="project" value="UniProtKB-UniRule"/>
</dbReference>
<dbReference type="EMBL" id="CP118166">
    <property type="protein sequence ID" value="WDI30691.1"/>
    <property type="molecule type" value="Genomic_DNA"/>
</dbReference>
<protein>
    <recommendedName>
        <fullName evidence="9">TRAP transporter small permease protein</fullName>
    </recommendedName>
</protein>
<feature type="transmembrane region" description="Helical" evidence="9">
    <location>
        <begin position="77"/>
        <end position="103"/>
    </location>
</feature>
<feature type="transmembrane region" description="Helical" evidence="9">
    <location>
        <begin position="36"/>
        <end position="57"/>
    </location>
</feature>
<evidence type="ECO:0000256" key="6">
    <source>
        <dbReference type="ARBA" id="ARBA00022989"/>
    </source>
</evidence>
<evidence type="ECO:0000256" key="5">
    <source>
        <dbReference type="ARBA" id="ARBA00022692"/>
    </source>
</evidence>
<dbReference type="AlphaFoldDB" id="A0AAE9ZB27"/>
<evidence type="ECO:0000256" key="4">
    <source>
        <dbReference type="ARBA" id="ARBA00022519"/>
    </source>
</evidence>
<keyword evidence="7 9" id="KW-0472">Membrane</keyword>
<evidence type="ECO:0000256" key="2">
    <source>
        <dbReference type="ARBA" id="ARBA00022448"/>
    </source>
</evidence>
<feature type="transmembrane region" description="Helical" evidence="9">
    <location>
        <begin position="110"/>
        <end position="131"/>
    </location>
</feature>
<keyword evidence="3" id="KW-1003">Cell membrane</keyword>
<evidence type="ECO:0000313" key="12">
    <source>
        <dbReference type="Proteomes" id="UP001214043"/>
    </source>
</evidence>
<feature type="transmembrane region" description="Helical" evidence="9">
    <location>
        <begin position="12"/>
        <end position="29"/>
    </location>
</feature>
<feature type="transmembrane region" description="Helical" evidence="9">
    <location>
        <begin position="222"/>
        <end position="248"/>
    </location>
</feature>
<evidence type="ECO:0000256" key="7">
    <source>
        <dbReference type="ARBA" id="ARBA00023136"/>
    </source>
</evidence>
<evidence type="ECO:0000256" key="1">
    <source>
        <dbReference type="ARBA" id="ARBA00004429"/>
    </source>
</evidence>
<comment type="similarity">
    <text evidence="8 9">Belongs to the TRAP transporter small permease family.</text>
</comment>
<comment type="caution">
    <text evidence="9">Lacks conserved residue(s) required for the propagation of feature annotation.</text>
</comment>
<evidence type="ECO:0000256" key="3">
    <source>
        <dbReference type="ARBA" id="ARBA00022475"/>
    </source>
</evidence>
<keyword evidence="6 9" id="KW-1133">Transmembrane helix</keyword>
<feature type="transmembrane region" description="Helical" evidence="9">
    <location>
        <begin position="181"/>
        <end position="202"/>
    </location>
</feature>
<evidence type="ECO:0000259" key="10">
    <source>
        <dbReference type="Pfam" id="PF04290"/>
    </source>
</evidence>